<evidence type="ECO:0000313" key="2">
    <source>
        <dbReference type="EMBL" id="MBR9972912.1"/>
    </source>
</evidence>
<gene>
    <name evidence="2" type="ORF">KEC16_14405</name>
</gene>
<dbReference type="EMBL" id="JAGTUF010000015">
    <property type="protein sequence ID" value="MBR9972912.1"/>
    <property type="molecule type" value="Genomic_DNA"/>
</dbReference>
<organism evidence="2 3">
    <name type="scientific">Magnetospirillum sulfuroxidans</name>
    <dbReference type="NCBI Taxonomy" id="611300"/>
    <lineage>
        <taxon>Bacteria</taxon>
        <taxon>Pseudomonadati</taxon>
        <taxon>Pseudomonadota</taxon>
        <taxon>Alphaproteobacteria</taxon>
        <taxon>Rhodospirillales</taxon>
        <taxon>Rhodospirillaceae</taxon>
        <taxon>Magnetospirillum</taxon>
    </lineage>
</organism>
<evidence type="ECO:0000313" key="3">
    <source>
        <dbReference type="Proteomes" id="UP000680714"/>
    </source>
</evidence>
<name>A0ABS5IFH2_9PROT</name>
<proteinExistence type="predicted"/>
<dbReference type="Gene3D" id="1.10.443.10">
    <property type="entry name" value="Intergrase catalytic core"/>
    <property type="match status" value="1"/>
</dbReference>
<keyword evidence="3" id="KW-1185">Reference proteome</keyword>
<protein>
    <recommendedName>
        <fullName evidence="4">Tyr recombinase domain-containing protein</fullName>
    </recommendedName>
</protein>
<dbReference type="InterPro" id="IPR009057">
    <property type="entry name" value="Homeodomain-like_sf"/>
</dbReference>
<comment type="caution">
    <text evidence="2">The sequence shown here is derived from an EMBL/GenBank/DDBJ whole genome shotgun (WGS) entry which is preliminary data.</text>
</comment>
<dbReference type="Proteomes" id="UP000680714">
    <property type="component" value="Unassembled WGS sequence"/>
</dbReference>
<evidence type="ECO:0000256" key="1">
    <source>
        <dbReference type="ARBA" id="ARBA00023172"/>
    </source>
</evidence>
<dbReference type="RefSeq" id="WP_211550146.1">
    <property type="nucleotide sequence ID" value="NZ_JAGTUF010000015.1"/>
</dbReference>
<dbReference type="InterPro" id="IPR011010">
    <property type="entry name" value="DNA_brk_join_enz"/>
</dbReference>
<keyword evidence="1" id="KW-0233">DNA recombination</keyword>
<evidence type="ECO:0008006" key="4">
    <source>
        <dbReference type="Google" id="ProtNLM"/>
    </source>
</evidence>
<dbReference type="SUPFAM" id="SSF46689">
    <property type="entry name" value="Homeodomain-like"/>
    <property type="match status" value="1"/>
</dbReference>
<reference evidence="2 3" key="1">
    <citation type="submission" date="2021-04" db="EMBL/GenBank/DDBJ databases">
        <title>Magnetospirillum sulfuroxidans sp. nov., a facultative chemolithoautotrophic sulfur-oxidizing alphaproteobacterium isolated from freshwater sediment and proposals for Paramagetospirillum gen. nov., and Magnetospirillaceae fam. nov.</title>
        <authorList>
            <person name="Koziaeva V."/>
            <person name="Geelhoed J.S."/>
            <person name="Sorokin D.Y."/>
            <person name="Grouzdev D.S."/>
        </authorList>
    </citation>
    <scope>NUCLEOTIDE SEQUENCE [LARGE SCALE GENOMIC DNA]</scope>
    <source>
        <strain evidence="2 3">J10</strain>
    </source>
</reference>
<accession>A0ABS5IFH2</accession>
<dbReference type="InterPro" id="IPR013762">
    <property type="entry name" value="Integrase-like_cat_sf"/>
</dbReference>
<sequence length="717" mass="80832">MTASQPLLERIPHGADLLASMPRFVAGLPSGVSFDDDVWNLAPLHRSSKVRTFNIDFGRIGNLDLRELAKIRVAELITRRRIAPTAAALTCSAFALLSQVLQARSVMTLTSDDFQRARDIAYQVSKKTAGRHLSDLARHGVWLNLHLGLHVVFKAPRSSALDYGRTGSEQGRCEKLIPNEILSEILSYRIGTETSERDRFYISALAIAIATGLRVSELMTLPVDCLINDERALLIRHFPAKNGREFARPVVPELRDVVEEAVSFIRKHTAEGRALARRLQQTRSIDWGRVFASESSETISYFVRRWAKNFIEAPENRLIDPRMAWYSKTSRWLPIEDAYERHQGNASAIARDLGVNRNTIPKLLAQTAASRRGKFDFGSRTVESLKSFDTDKRIVSVLTFEDQIALSARRIDAVPKIIEEAAWCQIKQRHFDAPAWDEEIEDLFRLDTSVLRDPDTGRIILDAPDALFVTLKNQFSPAHWVNTDRFTIRGANHLNHWLGGYTRDQNTGKDTDSVFNRFQIRDPRTGQIAKITVHDIRHWLNTAYEDGGLTQDQIAILFNRKSVAANAGYLHTSAEVRAERIRQSVRDGLVLGHAASAHARLAQESPEDAETYLATATKFYNPMPHGICLLNWASEVCPHSLSCLSCTKNERAEPQPCEFLIIDREDPLQVAEIERVNRNAAAITAIMAEDSMTASPQFAHYENVRKTTERILEEIKG</sequence>
<dbReference type="SUPFAM" id="SSF56349">
    <property type="entry name" value="DNA breaking-rejoining enzymes"/>
    <property type="match status" value="1"/>
</dbReference>